<dbReference type="Proteomes" id="UP000182836">
    <property type="component" value="Unassembled WGS sequence"/>
</dbReference>
<evidence type="ECO:0000313" key="4">
    <source>
        <dbReference type="Proteomes" id="UP000182836"/>
    </source>
</evidence>
<evidence type="ECO:0000313" key="1">
    <source>
        <dbReference type="EMBL" id="KON95919.1"/>
    </source>
</evidence>
<accession>A0A0D1Y1Y9</accession>
<dbReference type="SUPFAM" id="SSF141130">
    <property type="entry name" value="Acetamidase/Formamidase-like"/>
    <property type="match status" value="1"/>
</dbReference>
<dbReference type="Gene3D" id="3.10.28.20">
    <property type="entry name" value="Acetamidase/Formamidase-like domains"/>
    <property type="match status" value="1"/>
</dbReference>
<dbReference type="Gene3D" id="2.60.120.580">
    <property type="entry name" value="Acetamidase/Formamidase-like domains"/>
    <property type="match status" value="2"/>
</dbReference>
<evidence type="ECO:0000313" key="2">
    <source>
        <dbReference type="EMBL" id="SDJ16819.1"/>
    </source>
</evidence>
<dbReference type="GO" id="GO:0016811">
    <property type="term" value="F:hydrolase activity, acting on carbon-nitrogen (but not peptide) bonds, in linear amides"/>
    <property type="evidence" value="ECO:0007669"/>
    <property type="project" value="InterPro"/>
</dbReference>
<dbReference type="Proteomes" id="UP000037269">
    <property type="component" value="Unassembled WGS sequence"/>
</dbReference>
<dbReference type="OrthoDB" id="9811740at2"/>
<dbReference type="STRING" id="47500.AF333_10925"/>
<organism evidence="1 3">
    <name type="scientific">Aneurinibacillus migulanus</name>
    <name type="common">Bacillus migulanus</name>
    <dbReference type="NCBI Taxonomy" id="47500"/>
    <lineage>
        <taxon>Bacteria</taxon>
        <taxon>Bacillati</taxon>
        <taxon>Bacillota</taxon>
        <taxon>Bacilli</taxon>
        <taxon>Bacillales</taxon>
        <taxon>Paenibacillaceae</taxon>
        <taxon>Aneurinibacillus group</taxon>
        <taxon>Aneurinibacillus</taxon>
    </lineage>
</organism>
<protein>
    <submittedName>
        <fullName evidence="1 2">Amidase</fullName>
    </submittedName>
</protein>
<sequence>MYRVSKENLIYAMSPENEPVLRVPSGSTVIFETCDCFEDQIQSADTPFEALDWNRINPATGPVYVEEAEPGDILVVRIEKIRIAEQGVMVTGPNLGVMGFDFTNNHIQMIPVRDHKVILSDKLEIPVNPMIGVIGTSPTQESISCGTPGGHGGNMDCKQIREGSTLFLPINVPGALFSLGDLHAAMADGEIAVCGVEIAGEVTVTLEVLKGKSWPLPMIINNEHLITISSEKELDKAADQAVINMVNFLYEQVEVSKETATFLLSIAGDLRICQVVDPLKTARMELPMQYVKALGLNLNQYLVK</sequence>
<name>A0A0D1Y1Y9_ANEMI</name>
<dbReference type="PANTHER" id="PTHR31891">
    <property type="entry name" value="FORMAMIDASE C869.04-RELATED"/>
    <property type="match status" value="1"/>
</dbReference>
<reference evidence="1 3" key="1">
    <citation type="submission" date="2015-07" db="EMBL/GenBank/DDBJ databases">
        <title>Fjat-14205 dsm 2895.</title>
        <authorList>
            <person name="Liu B."/>
            <person name="Wang J."/>
            <person name="Zhu Y."/>
            <person name="Liu G."/>
            <person name="Chen Q."/>
            <person name="Chen Z."/>
            <person name="Lan J."/>
            <person name="Che J."/>
            <person name="Ge C."/>
            <person name="Shi H."/>
            <person name="Pan Z."/>
            <person name="Liu X."/>
        </authorList>
    </citation>
    <scope>NUCLEOTIDE SEQUENCE [LARGE SCALE GENOMIC DNA]</scope>
    <source>
        <strain evidence="1 3">DSM 2895</strain>
    </source>
</reference>
<evidence type="ECO:0000313" key="3">
    <source>
        <dbReference type="Proteomes" id="UP000037269"/>
    </source>
</evidence>
<dbReference type="RefSeq" id="WP_043064542.1">
    <property type="nucleotide sequence ID" value="NZ_BJOA01000262.1"/>
</dbReference>
<gene>
    <name evidence="1" type="ORF">AF333_10925</name>
    <name evidence="2" type="ORF">SAMN04487909_11311</name>
</gene>
<dbReference type="EMBL" id="LGUG01000004">
    <property type="protein sequence ID" value="KON95919.1"/>
    <property type="molecule type" value="Genomic_DNA"/>
</dbReference>
<keyword evidence="3" id="KW-1185">Reference proteome</keyword>
<dbReference type="GeneID" id="42305702"/>
<dbReference type="AlphaFoldDB" id="A0A0D1Y1Y9"/>
<dbReference type="InterPro" id="IPR004304">
    <property type="entry name" value="FmdA_AmdA"/>
</dbReference>
<dbReference type="PATRIC" id="fig|47500.8.peg.2713"/>
<dbReference type="Pfam" id="PF03069">
    <property type="entry name" value="FmdA_AmdA"/>
    <property type="match status" value="2"/>
</dbReference>
<proteinExistence type="predicted"/>
<dbReference type="EMBL" id="FNED01000013">
    <property type="protein sequence ID" value="SDJ16819.1"/>
    <property type="molecule type" value="Genomic_DNA"/>
</dbReference>
<dbReference type="PANTHER" id="PTHR31891:SF1">
    <property type="entry name" value="FORMAMIDASE C869.04-RELATED"/>
    <property type="match status" value="1"/>
</dbReference>
<reference evidence="2 4" key="2">
    <citation type="submission" date="2016-10" db="EMBL/GenBank/DDBJ databases">
        <authorList>
            <person name="de Groot N.N."/>
        </authorList>
    </citation>
    <scope>NUCLEOTIDE SEQUENCE [LARGE SCALE GENOMIC DNA]</scope>
    <source>
        <strain evidence="2 4">DSM 2895</strain>
    </source>
</reference>